<evidence type="ECO:0000313" key="3">
    <source>
        <dbReference type="Proteomes" id="UP000762676"/>
    </source>
</evidence>
<accession>A0AAV4JPM2</accession>
<dbReference type="Proteomes" id="UP000762676">
    <property type="component" value="Unassembled WGS sequence"/>
</dbReference>
<protein>
    <submittedName>
        <fullName evidence="2">Uncharacterized protein</fullName>
    </submittedName>
</protein>
<comment type="caution">
    <text evidence="2">The sequence shown here is derived from an EMBL/GenBank/DDBJ whole genome shotgun (WGS) entry which is preliminary data.</text>
</comment>
<organism evidence="2 3">
    <name type="scientific">Elysia marginata</name>
    <dbReference type="NCBI Taxonomy" id="1093978"/>
    <lineage>
        <taxon>Eukaryota</taxon>
        <taxon>Metazoa</taxon>
        <taxon>Spiralia</taxon>
        <taxon>Lophotrochozoa</taxon>
        <taxon>Mollusca</taxon>
        <taxon>Gastropoda</taxon>
        <taxon>Heterobranchia</taxon>
        <taxon>Euthyneura</taxon>
        <taxon>Panpulmonata</taxon>
        <taxon>Sacoglossa</taxon>
        <taxon>Placobranchoidea</taxon>
        <taxon>Plakobranchidae</taxon>
        <taxon>Elysia</taxon>
    </lineage>
</organism>
<sequence>MLLMLPRNTKQKNKEVKASAKQDKRQFMEDKATEAQTAAAKGDTQTLYKITPELTSPGFGKTPVVKDKNGKVITREKDQHSRWAEHFKEILNRPDQEQSADVERSARELEMKREPITSKEIEKAIRDTKSNRTPGEYNITTNMLKLT</sequence>
<evidence type="ECO:0000256" key="1">
    <source>
        <dbReference type="SAM" id="MobiDB-lite"/>
    </source>
</evidence>
<feature type="compositionally biased region" description="Basic and acidic residues" evidence="1">
    <location>
        <begin position="12"/>
        <end position="33"/>
    </location>
</feature>
<dbReference type="AlphaFoldDB" id="A0AAV4JPM2"/>
<name>A0AAV4JPM2_9GAST</name>
<dbReference type="EMBL" id="BMAT01010260">
    <property type="protein sequence ID" value="GFS23321.1"/>
    <property type="molecule type" value="Genomic_DNA"/>
</dbReference>
<feature type="region of interest" description="Disordered" evidence="1">
    <location>
        <begin position="93"/>
        <end position="115"/>
    </location>
</feature>
<feature type="region of interest" description="Disordered" evidence="1">
    <location>
        <begin position="1"/>
        <end position="41"/>
    </location>
</feature>
<evidence type="ECO:0000313" key="2">
    <source>
        <dbReference type="EMBL" id="GFS23321.1"/>
    </source>
</evidence>
<proteinExistence type="predicted"/>
<reference evidence="2 3" key="1">
    <citation type="journal article" date="2021" name="Elife">
        <title>Chloroplast acquisition without the gene transfer in kleptoplastic sea slugs, Plakobranchus ocellatus.</title>
        <authorList>
            <person name="Maeda T."/>
            <person name="Takahashi S."/>
            <person name="Yoshida T."/>
            <person name="Shimamura S."/>
            <person name="Takaki Y."/>
            <person name="Nagai Y."/>
            <person name="Toyoda A."/>
            <person name="Suzuki Y."/>
            <person name="Arimoto A."/>
            <person name="Ishii H."/>
            <person name="Satoh N."/>
            <person name="Nishiyama T."/>
            <person name="Hasebe M."/>
            <person name="Maruyama T."/>
            <person name="Minagawa J."/>
            <person name="Obokata J."/>
            <person name="Shigenobu S."/>
        </authorList>
    </citation>
    <scope>NUCLEOTIDE SEQUENCE [LARGE SCALE GENOMIC DNA]</scope>
</reference>
<keyword evidence="3" id="KW-1185">Reference proteome</keyword>
<gene>
    <name evidence="2" type="ORF">ElyMa_005130400</name>
</gene>